<sequence length="174" mass="17628">MTDSLTDTTTGTAAGGPAATAAPPEAAAGRLVLLDAPAAAAALRAAGDAARGFLDTDPVTQNDPLLARTLTGAEAQVFRSGDALVGWAPNPRQPRQAYVAATSPDPAPLRALLEFLAAYRRCTSCLALVPEGSPMAAAVAACGFTATGVLPGHLFQGGAHRDVLVHFRKAENPC</sequence>
<feature type="compositionally biased region" description="Low complexity" evidence="1">
    <location>
        <begin position="8"/>
        <end position="22"/>
    </location>
</feature>
<reference evidence="2 3" key="1">
    <citation type="submission" date="2016-10" db="EMBL/GenBank/DDBJ databases">
        <authorList>
            <person name="de Groot N.N."/>
        </authorList>
    </citation>
    <scope>NUCLEOTIDE SEQUENCE [LARGE SCALE GENOMIC DNA]</scope>
    <source>
        <strain evidence="2 3">CGMCC 4.5739</strain>
    </source>
</reference>
<accession>A0A1I1MTG1</accession>
<evidence type="ECO:0000313" key="3">
    <source>
        <dbReference type="Proteomes" id="UP000199207"/>
    </source>
</evidence>
<feature type="region of interest" description="Disordered" evidence="1">
    <location>
        <begin position="1"/>
        <end position="22"/>
    </location>
</feature>
<evidence type="ECO:0000256" key="1">
    <source>
        <dbReference type="SAM" id="MobiDB-lite"/>
    </source>
</evidence>
<protein>
    <recommendedName>
        <fullName evidence="4">N-acetyltransferase domain-containing protein</fullName>
    </recommendedName>
</protein>
<dbReference type="AlphaFoldDB" id="A0A1I1MTG1"/>
<keyword evidence="3" id="KW-1185">Reference proteome</keyword>
<dbReference type="EMBL" id="FOLM01000007">
    <property type="protein sequence ID" value="SFC88714.1"/>
    <property type="molecule type" value="Genomic_DNA"/>
</dbReference>
<name>A0A1I1MTG1_9ACTN</name>
<evidence type="ECO:0008006" key="4">
    <source>
        <dbReference type="Google" id="ProtNLM"/>
    </source>
</evidence>
<gene>
    <name evidence="2" type="ORF">SAMN05421773_10756</name>
</gene>
<proteinExistence type="predicted"/>
<organism evidence="2 3">
    <name type="scientific">Streptomyces aidingensis</name>
    <dbReference type="NCBI Taxonomy" id="910347"/>
    <lineage>
        <taxon>Bacteria</taxon>
        <taxon>Bacillati</taxon>
        <taxon>Actinomycetota</taxon>
        <taxon>Actinomycetes</taxon>
        <taxon>Kitasatosporales</taxon>
        <taxon>Streptomycetaceae</taxon>
        <taxon>Streptomyces</taxon>
    </lineage>
</organism>
<dbReference type="STRING" id="910347.SAMN05421773_10756"/>
<dbReference type="OrthoDB" id="4268411at2"/>
<dbReference type="RefSeq" id="WP_093839188.1">
    <property type="nucleotide sequence ID" value="NZ_FOLM01000007.1"/>
</dbReference>
<evidence type="ECO:0000313" key="2">
    <source>
        <dbReference type="EMBL" id="SFC88714.1"/>
    </source>
</evidence>
<dbReference type="Proteomes" id="UP000199207">
    <property type="component" value="Unassembled WGS sequence"/>
</dbReference>